<dbReference type="OrthoDB" id="981191at2"/>
<feature type="domain" description="SnoaL-like" evidence="1">
    <location>
        <begin position="26"/>
        <end position="150"/>
    </location>
</feature>
<evidence type="ECO:0000313" key="2">
    <source>
        <dbReference type="EMBL" id="BBM87608.1"/>
    </source>
</evidence>
<evidence type="ECO:0000313" key="3">
    <source>
        <dbReference type="Proteomes" id="UP000326354"/>
    </source>
</evidence>
<sequence length="182" mass="21238">MKYLYCFLIFSVAAYAQSDEMKKMYDEWQIIKVVNAIDTTVDEKKWEECRSYFLDTIKVDFSSLVGGKPMTLAADVLIGAWKRALYSDKKSLHMRTNHRVTIKGDNAEVFSHGYALNILPMKNGSDLWEVWGTYVHKLKRTKDGWKVSYMQFTVTYARGNEKVREFVPATKPQEKEQPKKKE</sequence>
<name>A0A5S9F6E3_UABAM</name>
<dbReference type="RefSeq" id="WP_151971620.1">
    <property type="nucleotide sequence ID" value="NZ_AP019860.1"/>
</dbReference>
<dbReference type="EMBL" id="AP019860">
    <property type="protein sequence ID" value="BBM87608.1"/>
    <property type="molecule type" value="Genomic_DNA"/>
</dbReference>
<accession>A0A5S9F6E3</accession>
<dbReference type="InterPro" id="IPR032710">
    <property type="entry name" value="NTF2-like_dom_sf"/>
</dbReference>
<gene>
    <name evidence="2" type="ORF">UABAM_06020</name>
</gene>
<reference evidence="2 3" key="1">
    <citation type="submission" date="2019-08" db="EMBL/GenBank/DDBJ databases">
        <title>Complete genome sequence of Candidatus Uab amorphum.</title>
        <authorList>
            <person name="Shiratori T."/>
            <person name="Suzuki S."/>
            <person name="Kakizawa Y."/>
            <person name="Ishida K."/>
        </authorList>
    </citation>
    <scope>NUCLEOTIDE SEQUENCE [LARGE SCALE GENOMIC DNA]</scope>
    <source>
        <strain evidence="2 3">SRT547</strain>
    </source>
</reference>
<evidence type="ECO:0000259" key="1">
    <source>
        <dbReference type="Pfam" id="PF13577"/>
    </source>
</evidence>
<dbReference type="InterPro" id="IPR037401">
    <property type="entry name" value="SnoaL-like"/>
</dbReference>
<proteinExistence type="predicted"/>
<dbReference type="KEGG" id="uam:UABAM_06020"/>
<dbReference type="SUPFAM" id="SSF54427">
    <property type="entry name" value="NTF2-like"/>
    <property type="match status" value="1"/>
</dbReference>
<keyword evidence="3" id="KW-1185">Reference proteome</keyword>
<dbReference type="AlphaFoldDB" id="A0A5S9F6E3"/>
<dbReference type="Proteomes" id="UP000326354">
    <property type="component" value="Chromosome"/>
</dbReference>
<dbReference type="Pfam" id="PF13577">
    <property type="entry name" value="SnoaL_4"/>
    <property type="match status" value="1"/>
</dbReference>
<dbReference type="Gene3D" id="3.10.450.50">
    <property type="match status" value="1"/>
</dbReference>
<organism evidence="2 3">
    <name type="scientific">Uabimicrobium amorphum</name>
    <dbReference type="NCBI Taxonomy" id="2596890"/>
    <lineage>
        <taxon>Bacteria</taxon>
        <taxon>Pseudomonadati</taxon>
        <taxon>Planctomycetota</taxon>
        <taxon>Candidatus Uabimicrobiia</taxon>
        <taxon>Candidatus Uabimicrobiales</taxon>
        <taxon>Candidatus Uabimicrobiaceae</taxon>
        <taxon>Candidatus Uabimicrobium</taxon>
    </lineage>
</organism>
<protein>
    <recommendedName>
        <fullName evidence="1">SnoaL-like domain-containing protein</fullName>
    </recommendedName>
</protein>